<comment type="similarity">
    <text evidence="1">Belongs to the type III secretion exporter family.</text>
</comment>
<keyword evidence="6" id="KW-0966">Cell projection</keyword>
<dbReference type="KEGG" id="hch:HCH_04088"/>
<dbReference type="Pfam" id="PF01312">
    <property type="entry name" value="Bac_export_2"/>
    <property type="match status" value="1"/>
</dbReference>
<dbReference type="GO" id="GO:0009306">
    <property type="term" value="P:protein secretion"/>
    <property type="evidence" value="ECO:0007669"/>
    <property type="project" value="InterPro"/>
</dbReference>
<dbReference type="HOGENOM" id="CLU_041013_1_2_6"/>
<feature type="transmembrane region" description="Helical" evidence="5">
    <location>
        <begin position="70"/>
        <end position="95"/>
    </location>
</feature>
<evidence type="ECO:0000256" key="3">
    <source>
        <dbReference type="ARBA" id="ARBA00023225"/>
    </source>
</evidence>
<organism evidence="6 7">
    <name type="scientific">Hahella chejuensis (strain KCTC 2396)</name>
    <dbReference type="NCBI Taxonomy" id="349521"/>
    <lineage>
        <taxon>Bacteria</taxon>
        <taxon>Pseudomonadati</taxon>
        <taxon>Pseudomonadota</taxon>
        <taxon>Gammaproteobacteria</taxon>
        <taxon>Oceanospirillales</taxon>
        <taxon>Hahellaceae</taxon>
        <taxon>Hahella</taxon>
    </lineage>
</organism>
<evidence type="ECO:0000256" key="5">
    <source>
        <dbReference type="SAM" id="Phobius"/>
    </source>
</evidence>
<dbReference type="GO" id="GO:0005886">
    <property type="term" value="C:plasma membrane"/>
    <property type="evidence" value="ECO:0007669"/>
    <property type="project" value="TreeGrafter"/>
</dbReference>
<dbReference type="Proteomes" id="UP000000238">
    <property type="component" value="Chromosome"/>
</dbReference>
<gene>
    <name evidence="6" type="primary">flhB1</name>
    <name evidence="6" type="ordered locus">HCH_04088</name>
</gene>
<keyword evidence="5" id="KW-0472">Membrane</keyword>
<keyword evidence="5" id="KW-1133">Transmembrane helix</keyword>
<keyword evidence="3" id="KW-1006">Bacterial flagellum protein export</keyword>
<dbReference type="STRING" id="349521.HCH_04088"/>
<evidence type="ECO:0000256" key="2">
    <source>
        <dbReference type="ARBA" id="ARBA00021622"/>
    </source>
</evidence>
<evidence type="ECO:0000313" key="7">
    <source>
        <dbReference type="Proteomes" id="UP000000238"/>
    </source>
</evidence>
<sequence length="342" mass="38152">MAKSQEVSHVFALAAGALLLWSVSQDLATRFFSLCQKLFADAASVDFDIITAKAWGIWIVSEVSWILSPLLVVMMVIGVLCSIVQTGPVFSFHPIKPDIKRINPITGFKRLFSIKILFELVKNLIKLALLGSVLYWALAGLMPDLFGLTAKSAATALPVFIGYAAGIIFKLTAALLLIALIDMLFTRWEFMRNMRMTKKEVKDEIKRREGDPHIRAKRKELERELRKRSGSAASVPEADLIITNPEHYAVVVKYDAKKMAAPTVTGKGGDAMAKHLRDLARQHQVPIIQDPPLARYLFKKTEIGSMIPEDAFVGVARALRRAYQIKRERQGRDQFSMKGAAT</sequence>
<dbReference type="eggNOG" id="COG1377">
    <property type="taxonomic scope" value="Bacteria"/>
</dbReference>
<reference evidence="6 7" key="1">
    <citation type="journal article" date="2005" name="Nucleic Acids Res.">
        <title>Genomic blueprint of Hahella chejuensis, a marine microbe producing an algicidal agent.</title>
        <authorList>
            <person name="Jeong H."/>
            <person name="Yim J.H."/>
            <person name="Lee C."/>
            <person name="Choi S.-H."/>
            <person name="Park Y.K."/>
            <person name="Yoon S.H."/>
            <person name="Hur C.-G."/>
            <person name="Kang H.-Y."/>
            <person name="Kim D."/>
            <person name="Lee H.H."/>
            <person name="Park K.H."/>
            <person name="Park S.-H."/>
            <person name="Park H.-S."/>
            <person name="Lee H.K."/>
            <person name="Oh T.K."/>
            <person name="Kim J.F."/>
        </authorList>
    </citation>
    <scope>NUCLEOTIDE SEQUENCE [LARGE SCALE GENOMIC DNA]</scope>
    <source>
        <strain evidence="6 7">KCTC 2396</strain>
    </source>
</reference>
<proteinExistence type="inferred from homology"/>
<keyword evidence="7" id="KW-1185">Reference proteome</keyword>
<keyword evidence="6" id="KW-0282">Flagellum</keyword>
<dbReference type="EMBL" id="CP000155">
    <property type="protein sequence ID" value="ABC30801.1"/>
    <property type="molecule type" value="Genomic_DNA"/>
</dbReference>
<comment type="function">
    <text evidence="4">Required for formation of the rod structure in the basal body of the flagellar apparatus. Together with FliI and FliH, may constitute the export apparatus of flagellin.</text>
</comment>
<evidence type="ECO:0000256" key="1">
    <source>
        <dbReference type="ARBA" id="ARBA00010690"/>
    </source>
</evidence>
<dbReference type="Gene3D" id="3.40.1690.10">
    <property type="entry name" value="secretion proteins EscU"/>
    <property type="match status" value="1"/>
</dbReference>
<keyword evidence="3" id="KW-0653">Protein transport</keyword>
<feature type="transmembrane region" description="Helical" evidence="5">
    <location>
        <begin position="116"/>
        <end position="139"/>
    </location>
</feature>
<dbReference type="PRINTS" id="PR00950">
    <property type="entry name" value="TYPE3IMSPROT"/>
</dbReference>
<evidence type="ECO:0000313" key="6">
    <source>
        <dbReference type="EMBL" id="ABC30801.1"/>
    </source>
</evidence>
<keyword evidence="5" id="KW-0812">Transmembrane</keyword>
<keyword evidence="3" id="KW-0813">Transport</keyword>
<keyword evidence="6" id="KW-0969">Cilium</keyword>
<protein>
    <recommendedName>
        <fullName evidence="2">Flagellar biosynthetic protein FlhB</fullName>
    </recommendedName>
</protein>
<evidence type="ECO:0000256" key="4">
    <source>
        <dbReference type="ARBA" id="ARBA00025078"/>
    </source>
</evidence>
<dbReference type="InterPro" id="IPR029025">
    <property type="entry name" value="T3SS_substrate_exporter_C"/>
</dbReference>
<accession>Q2SEX3</accession>
<dbReference type="InterPro" id="IPR006135">
    <property type="entry name" value="T3SS_substrate_exporter"/>
</dbReference>
<dbReference type="PANTHER" id="PTHR30531">
    <property type="entry name" value="FLAGELLAR BIOSYNTHETIC PROTEIN FLHB"/>
    <property type="match status" value="1"/>
</dbReference>
<feature type="transmembrane region" description="Helical" evidence="5">
    <location>
        <begin position="159"/>
        <end position="185"/>
    </location>
</feature>
<dbReference type="AlphaFoldDB" id="Q2SEX3"/>
<dbReference type="PANTHER" id="PTHR30531:SF12">
    <property type="entry name" value="FLAGELLAR BIOSYNTHETIC PROTEIN FLHB"/>
    <property type="match status" value="1"/>
</dbReference>
<name>Q2SEX3_HAHCH</name>
<dbReference type="SUPFAM" id="SSF160544">
    <property type="entry name" value="EscU C-terminal domain-like"/>
    <property type="match status" value="1"/>
</dbReference>